<feature type="domain" description="DUF1508" evidence="1">
    <location>
        <begin position="27"/>
        <end position="71"/>
    </location>
</feature>
<dbReference type="InterPro" id="IPR051141">
    <property type="entry name" value="UPF0339_domain"/>
</dbReference>
<accession>A0A4U9VW17</accession>
<dbReference type="Gene3D" id="2.30.29.80">
    <property type="match status" value="1"/>
</dbReference>
<dbReference type="KEGG" id="stha:NCTC11429_04427"/>
<gene>
    <name evidence="2" type="primary">yegP_2</name>
    <name evidence="2" type="ORF">NCTC11429_04427</name>
</gene>
<dbReference type="InterPro" id="IPR010879">
    <property type="entry name" value="DUF1508"/>
</dbReference>
<dbReference type="AlphaFoldDB" id="A0A4U9VW17"/>
<dbReference type="Pfam" id="PF07411">
    <property type="entry name" value="DUF1508"/>
    <property type="match status" value="2"/>
</dbReference>
<proteinExistence type="predicted"/>
<dbReference type="InterPro" id="IPR036913">
    <property type="entry name" value="YegP-like_sf"/>
</dbReference>
<feature type="domain" description="DUF1508" evidence="1">
    <location>
        <begin position="78"/>
        <end position="124"/>
    </location>
</feature>
<name>A0A4U9VW17_9SPHI</name>
<dbReference type="PANTHER" id="PTHR40606">
    <property type="match status" value="1"/>
</dbReference>
<evidence type="ECO:0000313" key="2">
    <source>
        <dbReference type="EMBL" id="VTR51795.1"/>
    </source>
</evidence>
<protein>
    <submittedName>
        <fullName evidence="2">Uncharacterized conserved protein</fullName>
    </submittedName>
</protein>
<dbReference type="SUPFAM" id="SSF160113">
    <property type="entry name" value="YegP-like"/>
    <property type="match status" value="2"/>
</dbReference>
<reference evidence="2 3" key="1">
    <citation type="submission" date="2019-05" db="EMBL/GenBank/DDBJ databases">
        <authorList>
            <consortium name="Pathogen Informatics"/>
        </authorList>
    </citation>
    <scope>NUCLEOTIDE SEQUENCE [LARGE SCALE GENOMIC DNA]</scope>
    <source>
        <strain evidence="2 3">NCTC11429</strain>
    </source>
</reference>
<evidence type="ECO:0000313" key="3">
    <source>
        <dbReference type="Proteomes" id="UP000308196"/>
    </source>
</evidence>
<dbReference type="Proteomes" id="UP000308196">
    <property type="component" value="Chromosome"/>
</dbReference>
<evidence type="ECO:0000259" key="1">
    <source>
        <dbReference type="Pfam" id="PF07411"/>
    </source>
</evidence>
<dbReference type="PANTHER" id="PTHR40606:SF1">
    <property type="entry name" value="UPF0339 PROTEIN YEGP"/>
    <property type="match status" value="1"/>
</dbReference>
<organism evidence="2 3">
    <name type="scientific">Sphingobacterium thalpophilum</name>
    <dbReference type="NCBI Taxonomy" id="259"/>
    <lineage>
        <taxon>Bacteria</taxon>
        <taxon>Pseudomonadati</taxon>
        <taxon>Bacteroidota</taxon>
        <taxon>Sphingobacteriia</taxon>
        <taxon>Sphingobacteriales</taxon>
        <taxon>Sphingobacteriaceae</taxon>
        <taxon>Sphingobacterium</taxon>
    </lineage>
</organism>
<dbReference type="EMBL" id="LR590484">
    <property type="protein sequence ID" value="VTR51795.1"/>
    <property type="molecule type" value="Genomic_DNA"/>
</dbReference>
<sequence>MGWNNIPTQYIIFIIDTMGKFVVKTRKDGEFQFNLKASNGQVILSSEGYSTKASCLNGVESVKRNSQDDNKFERKIAANGKFYFNLKATNGQVIGNSELYETESGREKGIESVKANAPKATIEDLD</sequence>
<dbReference type="STRING" id="1123265.GCA_000686625_03641"/>